<protein>
    <recommendedName>
        <fullName evidence="3">Secretion system C-terminal sorting domain-containing protein</fullName>
    </recommendedName>
</protein>
<proteinExistence type="predicted"/>
<name>A0A2S1L8S4_9FLAO</name>
<accession>A0A2S1L8S4</accession>
<dbReference type="InterPro" id="IPR026444">
    <property type="entry name" value="Secre_tail"/>
</dbReference>
<evidence type="ECO:0000313" key="5">
    <source>
        <dbReference type="Proteomes" id="UP000244527"/>
    </source>
</evidence>
<reference evidence="4 5" key="1">
    <citation type="submission" date="2017-04" db="EMBL/GenBank/DDBJ databases">
        <title>Compelte genome sequence of WV33.</title>
        <authorList>
            <person name="Lee P.C."/>
        </authorList>
    </citation>
    <scope>NUCLEOTIDE SEQUENCE [LARGE SCALE GENOMIC DNA]</scope>
    <source>
        <strain evidence="4 5">WV33</strain>
    </source>
</reference>
<organism evidence="4 5">
    <name type="scientific">Flavobacterium faecale</name>
    <dbReference type="NCBI Taxonomy" id="1355330"/>
    <lineage>
        <taxon>Bacteria</taxon>
        <taxon>Pseudomonadati</taxon>
        <taxon>Bacteroidota</taxon>
        <taxon>Flavobacteriia</taxon>
        <taxon>Flavobacteriales</taxon>
        <taxon>Flavobacteriaceae</taxon>
        <taxon>Flavobacterium</taxon>
    </lineage>
</organism>
<feature type="signal peptide" evidence="2">
    <location>
        <begin position="1"/>
        <end position="20"/>
    </location>
</feature>
<feature type="chain" id="PRO_5015478139" description="Secretion system C-terminal sorting domain-containing protein" evidence="2">
    <location>
        <begin position="21"/>
        <end position="312"/>
    </location>
</feature>
<dbReference type="RefSeq" id="WP_108739057.1">
    <property type="nucleotide sequence ID" value="NZ_CP020918.1"/>
</dbReference>
<dbReference type="Pfam" id="PF18962">
    <property type="entry name" value="Por_Secre_tail"/>
    <property type="match status" value="1"/>
</dbReference>
<dbReference type="NCBIfam" id="TIGR04183">
    <property type="entry name" value="Por_Secre_tail"/>
    <property type="match status" value="1"/>
</dbReference>
<dbReference type="OrthoDB" id="1352671at2"/>
<evidence type="ECO:0000313" key="4">
    <source>
        <dbReference type="EMBL" id="AWG20088.1"/>
    </source>
</evidence>
<evidence type="ECO:0000256" key="2">
    <source>
        <dbReference type="SAM" id="SignalP"/>
    </source>
</evidence>
<gene>
    <name evidence="4" type="ORF">FFWV33_00415</name>
</gene>
<dbReference type="EMBL" id="CP020918">
    <property type="protein sequence ID" value="AWG20088.1"/>
    <property type="molecule type" value="Genomic_DNA"/>
</dbReference>
<keyword evidence="5" id="KW-1185">Reference proteome</keyword>
<dbReference type="KEGG" id="ffa:FFWV33_00415"/>
<evidence type="ECO:0000259" key="3">
    <source>
        <dbReference type="Pfam" id="PF18962"/>
    </source>
</evidence>
<keyword evidence="1 2" id="KW-0732">Signal</keyword>
<dbReference type="AlphaFoldDB" id="A0A2S1L8S4"/>
<sequence length="312" mass="34577">MKKNYMLLIASSLSYFGALAQPVLNSTDFNYKYSANVYSGNDIPGLSAGKAGANKTWDFSAISPLTLGGTSSIVPKESTPYQSSFPLSNFVVKSTYNDNSPTYYSYNTITTTKLESEGGADSDAISQEVDHLTIFEFPYTYGKTFTDSSQDVGQSSIETITATYDGYGTLITPYETFTNVIRVKSQDTRYSSSSIDYIWYSANPFKTLMFMTLVSDANYVEIYTDFTTLGLKDFAANSPVRIYPNPVNNLLNVQIENKLVIDKITITNALGKIIIEQKEAANQINVENLASGLYFIEVVSGNEKMQQKFIKK</sequence>
<evidence type="ECO:0000256" key="1">
    <source>
        <dbReference type="ARBA" id="ARBA00022729"/>
    </source>
</evidence>
<feature type="domain" description="Secretion system C-terminal sorting" evidence="3">
    <location>
        <begin position="242"/>
        <end position="310"/>
    </location>
</feature>
<dbReference type="Proteomes" id="UP000244527">
    <property type="component" value="Chromosome"/>
</dbReference>